<dbReference type="EMBL" id="SIDB01000012">
    <property type="protein sequence ID" value="KAI3424842.1"/>
    <property type="molecule type" value="Genomic_DNA"/>
</dbReference>
<dbReference type="Pfam" id="PF07743">
    <property type="entry name" value="HSCB_C"/>
    <property type="match status" value="1"/>
</dbReference>
<dbReference type="GO" id="GO:0051259">
    <property type="term" value="P:protein complex oligomerization"/>
    <property type="evidence" value="ECO:0007669"/>
    <property type="project" value="InterPro"/>
</dbReference>
<comment type="similarity">
    <text evidence="1">Belongs to the HscB family.</text>
</comment>
<dbReference type="SMART" id="SM00271">
    <property type="entry name" value="DnaJ"/>
    <property type="match status" value="1"/>
</dbReference>
<dbReference type="Gene3D" id="1.10.287.110">
    <property type="entry name" value="DnaJ domain"/>
    <property type="match status" value="1"/>
</dbReference>
<dbReference type="PANTHER" id="PTHR14021">
    <property type="entry name" value="IRON-SULFUR CLUSTER CO-CHAPERONE PROTEIN HSCB"/>
    <property type="match status" value="1"/>
</dbReference>
<keyword evidence="2" id="KW-0143">Chaperone</keyword>
<evidence type="ECO:0000256" key="2">
    <source>
        <dbReference type="ARBA" id="ARBA00023186"/>
    </source>
</evidence>
<gene>
    <name evidence="4" type="ORF">D9Q98_008228</name>
</gene>
<evidence type="ECO:0000313" key="4">
    <source>
        <dbReference type="EMBL" id="KAI3424842.1"/>
    </source>
</evidence>
<reference evidence="4" key="1">
    <citation type="journal article" date="2019" name="Plant J.">
        <title>Chlorella vulgaris genome assembly and annotation reveals the molecular basis for metabolic acclimation to high light conditions.</title>
        <authorList>
            <person name="Cecchin M."/>
            <person name="Marcolungo L."/>
            <person name="Rossato M."/>
            <person name="Girolomoni L."/>
            <person name="Cosentino E."/>
            <person name="Cuine S."/>
            <person name="Li-Beisson Y."/>
            <person name="Delledonne M."/>
            <person name="Ballottari M."/>
        </authorList>
    </citation>
    <scope>NUCLEOTIDE SEQUENCE</scope>
    <source>
        <strain evidence="4">211/11P</strain>
    </source>
</reference>
<dbReference type="PROSITE" id="PS50076">
    <property type="entry name" value="DNAJ_2"/>
    <property type="match status" value="1"/>
</dbReference>
<dbReference type="NCBIfam" id="TIGR00714">
    <property type="entry name" value="hscB"/>
    <property type="match status" value="1"/>
</dbReference>
<dbReference type="OrthoDB" id="448954at2759"/>
<sequence length="302" mass="33205">MRAQGARLLFLAHQTTAEGVQSIQARSWIAASSDRAAWLWPIGCRHSSTASVAAPPALYPAAVQHAIARGSSARGISSSIPAQHNAEPAHNDAAAAAAAEACDGQQQERTCWQCGHSLTTHDLFFCPECDSVQPAGIDVQHFPILGMDQPQFELDLRDLERRYKALQIRLHPDKFATASSLEQEYAQQQAAAINQAYDVLKRPLRRAHYILSQRGFGACEGMTITDPELLMYVMEAREEVEGTPANDTARLQALLDTNQSLEQRCIQELSAAFAAGDLQHAAELTTQLRYICRIREAIVEKM</sequence>
<dbReference type="AlphaFoldDB" id="A0A9D4TG89"/>
<dbReference type="Gene3D" id="1.20.1280.20">
    <property type="entry name" value="HscB, C-terminal domain"/>
    <property type="match status" value="1"/>
</dbReference>
<dbReference type="SUPFAM" id="SSF46565">
    <property type="entry name" value="Chaperone J-domain"/>
    <property type="match status" value="1"/>
</dbReference>
<dbReference type="InterPro" id="IPR004640">
    <property type="entry name" value="HscB"/>
</dbReference>
<dbReference type="InterPro" id="IPR036869">
    <property type="entry name" value="J_dom_sf"/>
</dbReference>
<dbReference type="Proteomes" id="UP001055712">
    <property type="component" value="Unassembled WGS sequence"/>
</dbReference>
<evidence type="ECO:0000259" key="3">
    <source>
        <dbReference type="PROSITE" id="PS50076"/>
    </source>
</evidence>
<protein>
    <recommendedName>
        <fullName evidence="3">J domain-containing protein</fullName>
    </recommendedName>
</protein>
<name>A0A9D4TG89_CHLVU</name>
<feature type="domain" description="J" evidence="3">
    <location>
        <begin position="140"/>
        <end position="213"/>
    </location>
</feature>
<accession>A0A9D4TG89</accession>
<dbReference type="GO" id="GO:0044571">
    <property type="term" value="P:[2Fe-2S] cluster assembly"/>
    <property type="evidence" value="ECO:0007669"/>
    <property type="project" value="InterPro"/>
</dbReference>
<organism evidence="4 5">
    <name type="scientific">Chlorella vulgaris</name>
    <name type="common">Green alga</name>
    <dbReference type="NCBI Taxonomy" id="3077"/>
    <lineage>
        <taxon>Eukaryota</taxon>
        <taxon>Viridiplantae</taxon>
        <taxon>Chlorophyta</taxon>
        <taxon>core chlorophytes</taxon>
        <taxon>Trebouxiophyceae</taxon>
        <taxon>Chlorellales</taxon>
        <taxon>Chlorellaceae</taxon>
        <taxon>Chlorella clade</taxon>
        <taxon>Chlorella</taxon>
    </lineage>
</organism>
<comment type="caution">
    <text evidence="4">The sequence shown here is derived from an EMBL/GenBank/DDBJ whole genome shotgun (WGS) entry which is preliminary data.</text>
</comment>
<dbReference type="PANTHER" id="PTHR14021:SF15">
    <property type="entry name" value="IRON-SULFUR CLUSTER CO-CHAPERONE PROTEIN HSCB"/>
    <property type="match status" value="1"/>
</dbReference>
<dbReference type="GO" id="GO:0001671">
    <property type="term" value="F:ATPase activator activity"/>
    <property type="evidence" value="ECO:0007669"/>
    <property type="project" value="InterPro"/>
</dbReference>
<evidence type="ECO:0000313" key="5">
    <source>
        <dbReference type="Proteomes" id="UP001055712"/>
    </source>
</evidence>
<reference evidence="4" key="2">
    <citation type="submission" date="2020-11" db="EMBL/GenBank/DDBJ databases">
        <authorList>
            <person name="Cecchin M."/>
            <person name="Marcolungo L."/>
            <person name="Rossato M."/>
            <person name="Girolomoni L."/>
            <person name="Cosentino E."/>
            <person name="Cuine S."/>
            <person name="Li-Beisson Y."/>
            <person name="Delledonne M."/>
            <person name="Ballottari M."/>
        </authorList>
    </citation>
    <scope>NUCLEOTIDE SEQUENCE</scope>
    <source>
        <strain evidence="4">211/11P</strain>
        <tissue evidence="4">Whole cell</tissue>
    </source>
</reference>
<evidence type="ECO:0000256" key="1">
    <source>
        <dbReference type="ARBA" id="ARBA00010476"/>
    </source>
</evidence>
<keyword evidence="5" id="KW-1185">Reference proteome</keyword>
<dbReference type="SUPFAM" id="SSF47144">
    <property type="entry name" value="HSC20 (HSCB), C-terminal oligomerisation domain"/>
    <property type="match status" value="1"/>
</dbReference>
<dbReference type="InterPro" id="IPR001623">
    <property type="entry name" value="DnaJ_domain"/>
</dbReference>
<proteinExistence type="inferred from homology"/>
<dbReference type="InterPro" id="IPR036386">
    <property type="entry name" value="HscB_C_sf"/>
</dbReference>
<dbReference type="GO" id="GO:0051087">
    <property type="term" value="F:protein-folding chaperone binding"/>
    <property type="evidence" value="ECO:0007669"/>
    <property type="project" value="InterPro"/>
</dbReference>
<dbReference type="InterPro" id="IPR009073">
    <property type="entry name" value="HscB_oligo_C"/>
</dbReference>